<dbReference type="Gene3D" id="6.10.250.3130">
    <property type="match status" value="1"/>
</dbReference>
<keyword evidence="1 4" id="KW-0689">Ribosomal protein</keyword>
<dbReference type="GO" id="GO:0003735">
    <property type="term" value="F:structural constituent of ribosome"/>
    <property type="evidence" value="ECO:0007669"/>
    <property type="project" value="InterPro"/>
</dbReference>
<dbReference type="PROSITE" id="PS00362">
    <property type="entry name" value="RIBOSOMAL_S15"/>
    <property type="match status" value="1"/>
</dbReference>
<dbReference type="RefSeq" id="WP_184339098.1">
    <property type="nucleotide sequence ID" value="NZ_JACHIG010000003.1"/>
</dbReference>
<evidence type="ECO:0000256" key="2">
    <source>
        <dbReference type="ARBA" id="ARBA00023274"/>
    </source>
</evidence>
<comment type="function">
    <text evidence="4 6">One of the primary rRNA binding proteins, it binds directly to 16S rRNA where it helps nucleate assembly of the platform of the 30S subunit by binding and bridging several RNA helices of the 16S rRNA.</text>
</comment>
<organism evidence="7 8">
    <name type="scientific">Prosthecobacter vanneervenii</name>
    <dbReference type="NCBI Taxonomy" id="48466"/>
    <lineage>
        <taxon>Bacteria</taxon>
        <taxon>Pseudomonadati</taxon>
        <taxon>Verrucomicrobiota</taxon>
        <taxon>Verrucomicrobiia</taxon>
        <taxon>Verrucomicrobiales</taxon>
        <taxon>Verrucomicrobiaceae</taxon>
        <taxon>Prosthecobacter</taxon>
    </lineage>
</organism>
<keyword evidence="4 6" id="KW-0699">rRNA-binding</keyword>
<dbReference type="NCBIfam" id="TIGR00952">
    <property type="entry name" value="S15_bact"/>
    <property type="match status" value="1"/>
</dbReference>
<sequence length="86" mass="10004">MSEATTIDSTSFKIHEKDTGSADVQVALLTKRINELTQHLAKHEKDHSTRRGLLQMVARRRKLLDYLKLTANERYQKLLKSLSLRR</sequence>
<evidence type="ECO:0000256" key="5">
    <source>
        <dbReference type="RuleBase" id="RU003919"/>
    </source>
</evidence>
<dbReference type="GO" id="GO:0019843">
    <property type="term" value="F:rRNA binding"/>
    <property type="evidence" value="ECO:0007669"/>
    <property type="project" value="UniProtKB-UniRule"/>
</dbReference>
<dbReference type="CDD" id="cd00353">
    <property type="entry name" value="Ribosomal_S15p_S13e"/>
    <property type="match status" value="1"/>
</dbReference>
<accession>A0A7W7Y9P9</accession>
<dbReference type="Gene3D" id="1.10.287.10">
    <property type="entry name" value="S15/NS1, RNA-binding"/>
    <property type="match status" value="1"/>
</dbReference>
<dbReference type="Proteomes" id="UP000590740">
    <property type="component" value="Unassembled WGS sequence"/>
</dbReference>
<dbReference type="InterPro" id="IPR000589">
    <property type="entry name" value="Ribosomal_uS15"/>
</dbReference>
<dbReference type="PANTHER" id="PTHR23321">
    <property type="entry name" value="RIBOSOMAL PROTEIN S15, BACTERIAL AND ORGANELLAR"/>
    <property type="match status" value="1"/>
</dbReference>
<evidence type="ECO:0000256" key="3">
    <source>
        <dbReference type="ARBA" id="ARBA00064542"/>
    </source>
</evidence>
<comment type="subunit">
    <text evidence="3 4">Part of the 30S ribosomal subunit. Forms a bridge to the 50S subunit in the 70S ribosome, contacting the 23S rRNA.</text>
</comment>
<evidence type="ECO:0000256" key="1">
    <source>
        <dbReference type="ARBA" id="ARBA00022980"/>
    </source>
</evidence>
<dbReference type="SMART" id="SM01387">
    <property type="entry name" value="Ribosomal_S15"/>
    <property type="match status" value="1"/>
</dbReference>
<keyword evidence="8" id="KW-1185">Reference proteome</keyword>
<dbReference type="HAMAP" id="MF_01343_B">
    <property type="entry name" value="Ribosomal_uS15_B"/>
    <property type="match status" value="1"/>
</dbReference>
<keyword evidence="2 4" id="KW-0687">Ribonucleoprotein</keyword>
<gene>
    <name evidence="4" type="primary">rpsO</name>
    <name evidence="7" type="ORF">HNQ65_001736</name>
</gene>
<dbReference type="GO" id="GO:0006412">
    <property type="term" value="P:translation"/>
    <property type="evidence" value="ECO:0007669"/>
    <property type="project" value="UniProtKB-UniRule"/>
</dbReference>
<dbReference type="Pfam" id="PF00312">
    <property type="entry name" value="Ribosomal_S15"/>
    <property type="match status" value="1"/>
</dbReference>
<comment type="similarity">
    <text evidence="4 5">Belongs to the universal ribosomal protein uS15 family.</text>
</comment>
<comment type="caution">
    <text evidence="7">The sequence shown here is derived from an EMBL/GenBank/DDBJ whole genome shotgun (WGS) entry which is preliminary data.</text>
</comment>
<protein>
    <recommendedName>
        <fullName evidence="4">Small ribosomal subunit protein uS15</fullName>
    </recommendedName>
</protein>
<dbReference type="GO" id="GO:0022627">
    <property type="term" value="C:cytosolic small ribosomal subunit"/>
    <property type="evidence" value="ECO:0007669"/>
    <property type="project" value="TreeGrafter"/>
</dbReference>
<evidence type="ECO:0000313" key="8">
    <source>
        <dbReference type="Proteomes" id="UP000590740"/>
    </source>
</evidence>
<comment type="function">
    <text evidence="4">Forms an intersubunit bridge (bridge B4) with the 23S rRNA of the 50S subunit in the ribosome.</text>
</comment>
<dbReference type="InterPro" id="IPR005290">
    <property type="entry name" value="Ribosomal_uS15_bac-type"/>
</dbReference>
<evidence type="ECO:0000256" key="6">
    <source>
        <dbReference type="RuleBase" id="RU004524"/>
    </source>
</evidence>
<dbReference type="PANTHER" id="PTHR23321:SF26">
    <property type="entry name" value="SMALL RIBOSOMAL SUBUNIT PROTEIN US15M"/>
    <property type="match status" value="1"/>
</dbReference>
<dbReference type="EMBL" id="JACHIG010000003">
    <property type="protein sequence ID" value="MBB5032159.1"/>
    <property type="molecule type" value="Genomic_DNA"/>
</dbReference>
<keyword evidence="4 6" id="KW-0694">RNA-binding</keyword>
<dbReference type="FunFam" id="1.10.287.10:FF:000002">
    <property type="entry name" value="30S ribosomal protein S15"/>
    <property type="match status" value="1"/>
</dbReference>
<evidence type="ECO:0000313" key="7">
    <source>
        <dbReference type="EMBL" id="MBB5032159.1"/>
    </source>
</evidence>
<name>A0A7W7Y9P9_9BACT</name>
<reference evidence="7 8" key="1">
    <citation type="submission" date="2020-08" db="EMBL/GenBank/DDBJ databases">
        <title>Genomic Encyclopedia of Type Strains, Phase IV (KMG-IV): sequencing the most valuable type-strain genomes for metagenomic binning, comparative biology and taxonomic classification.</title>
        <authorList>
            <person name="Goeker M."/>
        </authorList>
    </citation>
    <scope>NUCLEOTIDE SEQUENCE [LARGE SCALE GENOMIC DNA]</scope>
    <source>
        <strain evidence="7 8">DSM 12252</strain>
    </source>
</reference>
<evidence type="ECO:0000256" key="4">
    <source>
        <dbReference type="HAMAP-Rule" id="MF_01343"/>
    </source>
</evidence>
<dbReference type="AlphaFoldDB" id="A0A7W7Y9P9"/>
<dbReference type="SUPFAM" id="SSF47060">
    <property type="entry name" value="S15/NS1 RNA-binding domain"/>
    <property type="match status" value="1"/>
</dbReference>
<dbReference type="InterPro" id="IPR009068">
    <property type="entry name" value="uS15_NS1_RNA-bd_sf"/>
</dbReference>
<proteinExistence type="inferred from homology"/>